<evidence type="ECO:0000313" key="1">
    <source>
        <dbReference type="EMBL" id="CCC94805.1"/>
    </source>
</evidence>
<gene>
    <name evidence="1" type="ORF">TCIL3000_11_1900</name>
</gene>
<sequence>MSLRKGEINAELIRKRKCVLERNARTERHQIGGNHHFEGFWTLWITQRVVPREAISTSTTKKAMEAKKKKKMIALTYERRHPLITTTPHATAVRGGTGKRNKKQNENMRSIAVTIGHKHFGMLHALIPTKFTLLMRRRRAMTTNSHSWVCSQMPSNVCQFTLNLFQSEEPTGGGKRKRLRSKL</sequence>
<organism evidence="1">
    <name type="scientific">Trypanosoma congolense (strain IL3000)</name>
    <dbReference type="NCBI Taxonomy" id="1068625"/>
    <lineage>
        <taxon>Eukaryota</taxon>
        <taxon>Discoba</taxon>
        <taxon>Euglenozoa</taxon>
        <taxon>Kinetoplastea</taxon>
        <taxon>Metakinetoplastina</taxon>
        <taxon>Trypanosomatida</taxon>
        <taxon>Trypanosomatidae</taxon>
        <taxon>Trypanosoma</taxon>
        <taxon>Nannomonas</taxon>
    </lineage>
</organism>
<name>G0UZI6_TRYCI</name>
<protein>
    <submittedName>
        <fullName evidence="1">Uncharacterized protein TCIL3000_11_1900</fullName>
    </submittedName>
</protein>
<accession>G0UZI6</accession>
<reference evidence="1" key="1">
    <citation type="journal article" date="2012" name="Proc. Natl. Acad. Sci. U.S.A.">
        <title>Antigenic diversity is generated by distinct evolutionary mechanisms in African trypanosome species.</title>
        <authorList>
            <person name="Jackson A.P."/>
            <person name="Berry A."/>
            <person name="Aslett M."/>
            <person name="Allison H.C."/>
            <person name="Burton P."/>
            <person name="Vavrova-Anderson J."/>
            <person name="Brown R."/>
            <person name="Browne H."/>
            <person name="Corton N."/>
            <person name="Hauser H."/>
            <person name="Gamble J."/>
            <person name="Gilderthorp R."/>
            <person name="Marcello L."/>
            <person name="McQuillan J."/>
            <person name="Otto T.D."/>
            <person name="Quail M.A."/>
            <person name="Sanders M.J."/>
            <person name="van Tonder A."/>
            <person name="Ginger M.L."/>
            <person name="Field M.C."/>
            <person name="Barry J.D."/>
            <person name="Hertz-Fowler C."/>
            <person name="Berriman M."/>
        </authorList>
    </citation>
    <scope>NUCLEOTIDE SEQUENCE</scope>
    <source>
        <strain evidence="1">IL3000</strain>
    </source>
</reference>
<dbReference type="EMBL" id="HE575324">
    <property type="protein sequence ID" value="CCC94805.1"/>
    <property type="molecule type" value="Genomic_DNA"/>
</dbReference>
<dbReference type="VEuPathDB" id="TriTrypDB:TcIL3000.11.1900"/>
<dbReference type="AlphaFoldDB" id="G0UZI6"/>
<proteinExistence type="predicted"/>